<keyword evidence="1" id="KW-0472">Membrane</keyword>
<evidence type="ECO:0000313" key="2">
    <source>
        <dbReference type="EMBL" id="MEQ2237273.1"/>
    </source>
</evidence>
<dbReference type="Proteomes" id="UP001482620">
    <property type="component" value="Unassembled WGS sequence"/>
</dbReference>
<comment type="caution">
    <text evidence="2">The sequence shown here is derived from an EMBL/GenBank/DDBJ whole genome shotgun (WGS) entry which is preliminary data.</text>
</comment>
<keyword evidence="1" id="KW-0812">Transmembrane</keyword>
<organism evidence="2 3">
    <name type="scientific">Ilyodon furcidens</name>
    <name type="common">goldbreast splitfin</name>
    <dbReference type="NCBI Taxonomy" id="33524"/>
    <lineage>
        <taxon>Eukaryota</taxon>
        <taxon>Metazoa</taxon>
        <taxon>Chordata</taxon>
        <taxon>Craniata</taxon>
        <taxon>Vertebrata</taxon>
        <taxon>Euteleostomi</taxon>
        <taxon>Actinopterygii</taxon>
        <taxon>Neopterygii</taxon>
        <taxon>Teleostei</taxon>
        <taxon>Neoteleostei</taxon>
        <taxon>Acanthomorphata</taxon>
        <taxon>Ovalentaria</taxon>
        <taxon>Atherinomorphae</taxon>
        <taxon>Cyprinodontiformes</taxon>
        <taxon>Goodeidae</taxon>
        <taxon>Ilyodon</taxon>
    </lineage>
</organism>
<keyword evidence="3" id="KW-1185">Reference proteome</keyword>
<dbReference type="EMBL" id="JAHRIQ010048644">
    <property type="protein sequence ID" value="MEQ2237273.1"/>
    <property type="molecule type" value="Genomic_DNA"/>
</dbReference>
<proteinExistence type="predicted"/>
<keyword evidence="1" id="KW-1133">Transmembrane helix</keyword>
<evidence type="ECO:0000256" key="1">
    <source>
        <dbReference type="SAM" id="Phobius"/>
    </source>
</evidence>
<protein>
    <submittedName>
        <fullName evidence="2">Uncharacterized protein</fullName>
    </submittedName>
</protein>
<evidence type="ECO:0000313" key="3">
    <source>
        <dbReference type="Proteomes" id="UP001482620"/>
    </source>
</evidence>
<sequence>MLLRTDKTSTLLLGILAHLCHFWILPLRRKRAHRRAKRRGVLVRLKAALRHDFSASFGMCGLVPRLSYPFRVLDPTDACLVPVCGGQDGVFQSRGPCVPLPCRRRVNPSNLRPLCRVYQMPVDGVDPLISARIGLCFINKVGMVWYGIPGRGVCPTFPADPNYMLGPAKSVRLSPPPVDPTHHHVVFSGQLGPSLHPSVQNMQPKIGWILEAVEDSLIKHHFRKTPKATPGLTLTYL</sequence>
<accession>A0ABV0TWJ4</accession>
<feature type="transmembrane region" description="Helical" evidence="1">
    <location>
        <begin position="12"/>
        <end position="29"/>
    </location>
</feature>
<name>A0ABV0TWJ4_9TELE</name>
<reference evidence="2 3" key="1">
    <citation type="submission" date="2021-06" db="EMBL/GenBank/DDBJ databases">
        <authorList>
            <person name="Palmer J.M."/>
        </authorList>
    </citation>
    <scope>NUCLEOTIDE SEQUENCE [LARGE SCALE GENOMIC DNA]</scope>
    <source>
        <strain evidence="3">if_2019</strain>
        <tissue evidence="2">Muscle</tissue>
    </source>
</reference>
<gene>
    <name evidence="2" type="ORF">ILYODFUR_021531</name>
</gene>